<evidence type="ECO:0000313" key="3">
    <source>
        <dbReference type="Proteomes" id="UP001341840"/>
    </source>
</evidence>
<gene>
    <name evidence="2" type="ORF">PIB30_052817</name>
</gene>
<sequence>MERRVESSSVHPWNVCDKLVVTNAQTGGNSVATMERRPASASVQSQNVSDNPLSTGGGPQQAVCNVRQFCPPRSEARSAKSSRVVVP</sequence>
<protein>
    <submittedName>
        <fullName evidence="2">Uncharacterized protein</fullName>
    </submittedName>
</protein>
<dbReference type="EMBL" id="JASCZI010242042">
    <property type="protein sequence ID" value="MED6209241.1"/>
    <property type="molecule type" value="Genomic_DNA"/>
</dbReference>
<organism evidence="2 3">
    <name type="scientific">Stylosanthes scabra</name>
    <dbReference type="NCBI Taxonomy" id="79078"/>
    <lineage>
        <taxon>Eukaryota</taxon>
        <taxon>Viridiplantae</taxon>
        <taxon>Streptophyta</taxon>
        <taxon>Embryophyta</taxon>
        <taxon>Tracheophyta</taxon>
        <taxon>Spermatophyta</taxon>
        <taxon>Magnoliopsida</taxon>
        <taxon>eudicotyledons</taxon>
        <taxon>Gunneridae</taxon>
        <taxon>Pentapetalae</taxon>
        <taxon>rosids</taxon>
        <taxon>fabids</taxon>
        <taxon>Fabales</taxon>
        <taxon>Fabaceae</taxon>
        <taxon>Papilionoideae</taxon>
        <taxon>50 kb inversion clade</taxon>
        <taxon>dalbergioids sensu lato</taxon>
        <taxon>Dalbergieae</taxon>
        <taxon>Pterocarpus clade</taxon>
        <taxon>Stylosanthes</taxon>
    </lineage>
</organism>
<keyword evidence="3" id="KW-1185">Reference proteome</keyword>
<comment type="caution">
    <text evidence="2">The sequence shown here is derived from an EMBL/GenBank/DDBJ whole genome shotgun (WGS) entry which is preliminary data.</text>
</comment>
<evidence type="ECO:0000256" key="1">
    <source>
        <dbReference type="SAM" id="MobiDB-lite"/>
    </source>
</evidence>
<accession>A0ABU6YH43</accession>
<reference evidence="2 3" key="1">
    <citation type="journal article" date="2023" name="Plants (Basel)">
        <title>Bridging the Gap: Combining Genomics and Transcriptomics Approaches to Understand Stylosanthes scabra, an Orphan Legume from the Brazilian Caatinga.</title>
        <authorList>
            <person name="Ferreira-Neto J.R.C."/>
            <person name="da Silva M.D."/>
            <person name="Binneck E."/>
            <person name="de Melo N.F."/>
            <person name="da Silva R.H."/>
            <person name="de Melo A.L.T.M."/>
            <person name="Pandolfi V."/>
            <person name="Bustamante F.O."/>
            <person name="Brasileiro-Vidal A.C."/>
            <person name="Benko-Iseppon A.M."/>
        </authorList>
    </citation>
    <scope>NUCLEOTIDE SEQUENCE [LARGE SCALE GENOMIC DNA]</scope>
    <source>
        <tissue evidence="2">Leaves</tissue>
    </source>
</reference>
<name>A0ABU6YH43_9FABA</name>
<proteinExistence type="predicted"/>
<dbReference type="Proteomes" id="UP001341840">
    <property type="component" value="Unassembled WGS sequence"/>
</dbReference>
<evidence type="ECO:0000313" key="2">
    <source>
        <dbReference type="EMBL" id="MED6209241.1"/>
    </source>
</evidence>
<feature type="region of interest" description="Disordered" evidence="1">
    <location>
        <begin position="27"/>
        <end position="61"/>
    </location>
</feature>
<feature type="compositionally biased region" description="Polar residues" evidence="1">
    <location>
        <begin position="41"/>
        <end position="54"/>
    </location>
</feature>